<comment type="caution">
    <text evidence="6">The sequence shown here is derived from an EMBL/GenBank/DDBJ whole genome shotgun (WGS) entry which is preliminary data.</text>
</comment>
<feature type="coiled-coil region" evidence="3">
    <location>
        <begin position="463"/>
        <end position="513"/>
    </location>
</feature>
<dbReference type="PROSITE" id="PS50014">
    <property type="entry name" value="BROMODOMAIN_2"/>
    <property type="match status" value="1"/>
</dbReference>
<dbReference type="PANTHER" id="PTHR46136:SF19">
    <property type="entry name" value="TRANSCRIPTION FACTOR GTE12"/>
    <property type="match status" value="1"/>
</dbReference>
<evidence type="ECO:0000259" key="5">
    <source>
        <dbReference type="PROSITE" id="PS50014"/>
    </source>
</evidence>
<dbReference type="AlphaFoldDB" id="A0A328DG07"/>
<gene>
    <name evidence="6" type="ORF">DM860_003484</name>
</gene>
<dbReference type="PRINTS" id="PR00503">
    <property type="entry name" value="BROMODOMAIN"/>
</dbReference>
<sequence length="592" mass="66431">MIMQQCDIIIRCLSRFMVLSISQEIKGVFSFNSPTMVVTETVVKRLKIKIGTKTVGTHCERDAHENEGKIITDDAQDRHNFLNEKNKPAMSIKLKLPVPANSYKRGPQVALGAEKVKRRKMDRSIKQQCGSILEVLMSHKEGWPFLHPVDPVAFNIPDYFDIITKPMDLGTIKSKLKDNAYFTAEEFAADVRLTFANCMRYNPPVNAFHVMAKELDVIFTRKWKLVETKLKRKSGSAETNSLLNPNEKEFQDSNISCHRKDPLHANLMKTKKLVLMEDKQKLKEELTELLRGKVIDTMQSILQKFGVAMRGKENLKVDIETLDDETLWELKRALNTALDARAGKAESAEVTHVLSGKTSQKDIEPPVNSVDSKHESCGSSLHKCCAQGVGGQKEIESPSSDHSSCATATTTGCTSFGDAQLSPAKALRAAMLRSRFAEMIFKANHKDDVVDPLKLQQEKERLQKQQLAEKARIEEQIKAAEASTRMKAEVELKIQREKEREAARIALEKMERTVDLDDNLKILKDLEGLCQCPPCDGLLGNGGGVNLSLSRNTLERLGLYIKDEILQEDEAVLNEEDEAVLNEDGEEGEILT</sequence>
<organism evidence="6 7">
    <name type="scientific">Cuscuta australis</name>
    <dbReference type="NCBI Taxonomy" id="267555"/>
    <lineage>
        <taxon>Eukaryota</taxon>
        <taxon>Viridiplantae</taxon>
        <taxon>Streptophyta</taxon>
        <taxon>Embryophyta</taxon>
        <taxon>Tracheophyta</taxon>
        <taxon>Spermatophyta</taxon>
        <taxon>Magnoliopsida</taxon>
        <taxon>eudicotyledons</taxon>
        <taxon>Gunneridae</taxon>
        <taxon>Pentapetalae</taxon>
        <taxon>asterids</taxon>
        <taxon>lamiids</taxon>
        <taxon>Solanales</taxon>
        <taxon>Convolvulaceae</taxon>
        <taxon>Cuscuteae</taxon>
        <taxon>Cuscuta</taxon>
        <taxon>Cuscuta subgen. Grammica</taxon>
        <taxon>Cuscuta sect. Cleistogrammica</taxon>
    </lineage>
</organism>
<dbReference type="Gene3D" id="1.20.1270.220">
    <property type="match status" value="1"/>
</dbReference>
<dbReference type="Proteomes" id="UP000249390">
    <property type="component" value="Unassembled WGS sequence"/>
</dbReference>
<name>A0A328DG07_9ASTE</name>
<keyword evidence="7" id="KW-1185">Reference proteome</keyword>
<dbReference type="PANTHER" id="PTHR46136">
    <property type="entry name" value="TRANSCRIPTION FACTOR GTE8"/>
    <property type="match status" value="1"/>
</dbReference>
<evidence type="ECO:0000256" key="2">
    <source>
        <dbReference type="PROSITE-ProRule" id="PRU00035"/>
    </source>
</evidence>
<evidence type="ECO:0000256" key="4">
    <source>
        <dbReference type="SAM" id="MobiDB-lite"/>
    </source>
</evidence>
<dbReference type="Pfam" id="PF00439">
    <property type="entry name" value="Bromodomain"/>
    <property type="match status" value="1"/>
</dbReference>
<feature type="region of interest" description="Disordered" evidence="4">
    <location>
        <begin position="353"/>
        <end position="373"/>
    </location>
</feature>
<accession>A0A328DG07</accession>
<dbReference type="Pfam" id="PF17035">
    <property type="entry name" value="BET"/>
    <property type="match status" value="1"/>
</dbReference>
<protein>
    <recommendedName>
        <fullName evidence="5">Bromo domain-containing protein</fullName>
    </recommendedName>
</protein>
<reference evidence="6 7" key="1">
    <citation type="submission" date="2018-06" db="EMBL/GenBank/DDBJ databases">
        <title>The Genome of Cuscuta australis (Dodder) Provides Insight into the Evolution of Plant Parasitism.</title>
        <authorList>
            <person name="Liu H."/>
        </authorList>
    </citation>
    <scope>NUCLEOTIDE SEQUENCE [LARGE SCALE GENOMIC DNA]</scope>
    <source>
        <strain evidence="7">cv. Yunnan</strain>
        <tissue evidence="6">Vines</tissue>
    </source>
</reference>
<dbReference type="InterPro" id="IPR036427">
    <property type="entry name" value="Bromodomain-like_sf"/>
</dbReference>
<evidence type="ECO:0000313" key="6">
    <source>
        <dbReference type="EMBL" id="RAL44725.1"/>
    </source>
</evidence>
<dbReference type="InterPro" id="IPR027353">
    <property type="entry name" value="NET_dom"/>
</dbReference>
<dbReference type="InterPro" id="IPR001487">
    <property type="entry name" value="Bromodomain"/>
</dbReference>
<evidence type="ECO:0000256" key="3">
    <source>
        <dbReference type="SAM" id="Coils"/>
    </source>
</evidence>
<dbReference type="Gene3D" id="1.20.920.10">
    <property type="entry name" value="Bromodomain-like"/>
    <property type="match status" value="1"/>
</dbReference>
<dbReference type="SMART" id="SM00297">
    <property type="entry name" value="BROMO"/>
    <property type="match status" value="1"/>
</dbReference>
<dbReference type="InterPro" id="IPR052442">
    <property type="entry name" value="Env_Response_Regulator"/>
</dbReference>
<dbReference type="SUPFAM" id="SSF47370">
    <property type="entry name" value="Bromodomain"/>
    <property type="match status" value="1"/>
</dbReference>
<proteinExistence type="predicted"/>
<evidence type="ECO:0000256" key="1">
    <source>
        <dbReference type="ARBA" id="ARBA00023117"/>
    </source>
</evidence>
<evidence type="ECO:0000313" key="7">
    <source>
        <dbReference type="Proteomes" id="UP000249390"/>
    </source>
</evidence>
<keyword evidence="1 2" id="KW-0103">Bromodomain</keyword>
<feature type="domain" description="Bromo" evidence="5">
    <location>
        <begin position="137"/>
        <end position="209"/>
    </location>
</feature>
<keyword evidence="3" id="KW-0175">Coiled coil</keyword>
<dbReference type="EMBL" id="NQVE01000142">
    <property type="protein sequence ID" value="RAL44725.1"/>
    <property type="molecule type" value="Genomic_DNA"/>
</dbReference>
<dbReference type="InterPro" id="IPR038336">
    <property type="entry name" value="NET_sf"/>
</dbReference>